<reference evidence="4 5" key="1">
    <citation type="journal article" date="2011" name="Proc. Natl. Acad. Sci. U.S.A.">
        <title>Niche of harmful alga Aureococcus anophagefferens revealed through ecogenomics.</title>
        <authorList>
            <person name="Gobler C.J."/>
            <person name="Berry D.L."/>
            <person name="Dyhrman S.T."/>
            <person name="Wilhelm S.W."/>
            <person name="Salamov A."/>
            <person name="Lobanov A.V."/>
            <person name="Zhang Y."/>
            <person name="Collier J.L."/>
            <person name="Wurch L.L."/>
            <person name="Kustka A.B."/>
            <person name="Dill B.D."/>
            <person name="Shah M."/>
            <person name="VerBerkmoes N.C."/>
            <person name="Kuo A."/>
            <person name="Terry A."/>
            <person name="Pangilinan J."/>
            <person name="Lindquist E.A."/>
            <person name="Lucas S."/>
            <person name="Paulsen I.T."/>
            <person name="Hattenrath-Lehmann T.K."/>
            <person name="Talmage S.C."/>
            <person name="Walker E.A."/>
            <person name="Koch F."/>
            <person name="Burson A.M."/>
            <person name="Marcoval M.A."/>
            <person name="Tang Y.Z."/>
            <person name="Lecleir G.R."/>
            <person name="Coyne K.J."/>
            <person name="Berg G.M."/>
            <person name="Bertrand E.M."/>
            <person name="Saito M.A."/>
            <person name="Gladyshev V.N."/>
            <person name="Grigoriev I.V."/>
        </authorList>
    </citation>
    <scope>NUCLEOTIDE SEQUENCE [LARGE SCALE GENOMIC DNA]</scope>
    <source>
        <strain evidence="5">CCMP 1984</strain>
    </source>
</reference>
<organism evidence="5">
    <name type="scientific">Aureococcus anophagefferens</name>
    <name type="common">Harmful bloom alga</name>
    <dbReference type="NCBI Taxonomy" id="44056"/>
    <lineage>
        <taxon>Eukaryota</taxon>
        <taxon>Sar</taxon>
        <taxon>Stramenopiles</taxon>
        <taxon>Ochrophyta</taxon>
        <taxon>Pelagophyceae</taxon>
        <taxon>Pelagomonadales</taxon>
        <taxon>Pelagomonadaceae</taxon>
        <taxon>Aureococcus</taxon>
    </lineage>
</organism>
<evidence type="ECO:0000256" key="1">
    <source>
        <dbReference type="SAM" id="Coils"/>
    </source>
</evidence>
<dbReference type="InterPro" id="IPR025197">
    <property type="entry name" value="DUF4116"/>
</dbReference>
<dbReference type="Proteomes" id="UP000002729">
    <property type="component" value="Unassembled WGS sequence"/>
</dbReference>
<dbReference type="AlphaFoldDB" id="F0YPN6"/>
<dbReference type="GeneID" id="20226803"/>
<accession>F0YPN6</accession>
<protein>
    <submittedName>
        <fullName evidence="4">Expressed protein</fullName>
    </submittedName>
</protein>
<dbReference type="EMBL" id="GL833253">
    <property type="protein sequence ID" value="EGB02923.1"/>
    <property type="molecule type" value="Genomic_DNA"/>
</dbReference>
<feature type="coiled-coil region" evidence="1">
    <location>
        <begin position="558"/>
        <end position="602"/>
    </location>
</feature>
<sequence>VNIKEASLLSVEATNLEGEVETRISDQIAAGATYDQNSAQFAPKALFTRWTAKGSDPLEVTGTFNIADQSAEVDVKYEKLGSKFGVNFNSARSSLITAARTSRDFSVEGRTINVAPSYNFVTGVSSALTSDTSVELALDSADVADRDALQSVVCIDHSFNGKNSIKHTFALNSGVSTYEYKRKLGGDAALSVAAHPGKSVEIEWDEVGTTGLWTTNVRLPWGKPDRAQVSLAMDFAVLMGLDSRFIVKPSCWQGVLRFMSLVEAYDEIVDRFVHYNFAPKDVVLRMLRCSPSYTCGIHIIQQNRVFVLKRMRMVADLLADRVEYLEIRLLDPTSGVFDGRNYKYTKSDIEIWRSSSPSEKVELTKLGGLFDFATVAFNSVTGLDLPSLRSPTQGGKFYGPALALTTNAVDDAFFSEITSRINKGKVYVTGADTIAGGVELRFATSLERNQKGVDVSDLDLACANGAFAIDSWARGAPPRHTSAAELGASAAAFASDARAAFARGLPPAPAHLDPMLANVAGALAAFVPAIVLETQALAAELGVEFPTRERQPGLWVDRERLERRREDARRERERLERLERRREDARRERARLAREVRERERDERLERAELKWRVREHERDERARPERDKRARLERDKRARLEREWDEQLELDPVARLQRFLRLDGVGLPPTIVCEISRVGRPPPGARRPFTDTSNAARGEEPAPKRRNSPMVARWRLYAPKRPGRDVVVFMMDHAVLVIRPISMATPAARGGRTSTARRARIIFSASRTRSTRSCTGMALIAASTLGSVMSLRWTNLTVGSCMCLVRCVARCCGRCLDGCRKACCPAEEEEEDDDDGEAEEEAQNLVVRLRYGGRTLVVAFPEAEAPSARRVFEAECADPAVDSDPFWNALLARGAEADADADAALARQEEGLAKDWEAARGKWLTTRSVARTADDELRAAKAAAVAQGEAALEAQLGKAPQATPPHVGRMDLAALRVLVDSDELESDETTQWVQARDAARRARADAARGEAPAGEPLDDKAAALEAVKRDGLALARASEDLRADADVVAAAVAQNGLALAHASEALRATKDVVLAAVKRDGMAIHAASLELQADYDVILAGVDGLRSENT</sequence>
<keyword evidence="1" id="KW-0175">Coiled coil</keyword>
<keyword evidence="5" id="KW-1185">Reference proteome</keyword>
<feature type="non-terminal residue" evidence="4">
    <location>
        <position position="1"/>
    </location>
</feature>
<dbReference type="RefSeq" id="XP_009042378.1">
    <property type="nucleotide sequence ID" value="XM_009044130.1"/>
</dbReference>
<evidence type="ECO:0000256" key="2">
    <source>
        <dbReference type="SAM" id="MobiDB-lite"/>
    </source>
</evidence>
<gene>
    <name evidence="4" type="ORF">AURANDRAFT_68444</name>
</gene>
<dbReference type="KEGG" id="aaf:AURANDRAFT_68444"/>
<proteinExistence type="predicted"/>
<evidence type="ECO:0000313" key="5">
    <source>
        <dbReference type="Proteomes" id="UP000002729"/>
    </source>
</evidence>
<name>F0YPN6_AURAN</name>
<evidence type="ECO:0000313" key="4">
    <source>
        <dbReference type="EMBL" id="EGB02923.1"/>
    </source>
</evidence>
<dbReference type="InParanoid" id="F0YPN6"/>
<evidence type="ECO:0000259" key="3">
    <source>
        <dbReference type="Pfam" id="PF13475"/>
    </source>
</evidence>
<feature type="domain" description="DUF4116" evidence="3">
    <location>
        <begin position="1024"/>
        <end position="1068"/>
    </location>
</feature>
<dbReference type="Pfam" id="PF13475">
    <property type="entry name" value="DUF4116"/>
    <property type="match status" value="1"/>
</dbReference>
<feature type="region of interest" description="Disordered" evidence="2">
    <location>
        <begin position="679"/>
        <end position="708"/>
    </location>
</feature>